<sequence length="195" mass="21143">MFLPCHDHRYCCCSLSLLLLLSIAVSVVAHRHCHRCPSLLLSPSIVIAIAAYHSYAVLVFIISPLGGGIRVLGSNERVSAVQLHTAIGVTLRANAKVGWGIRRLLLSPSRHCRHQCCQIVTLGFSSCTFPLSLGVDGCFFFRPFPCPQRAAAKANHHRASCPSGGLSAQIPCSLEIFLGSCNNAQVSRRMPRVAR</sequence>
<proteinExistence type="predicted"/>
<dbReference type="AlphaFoldDB" id="A0AAJ0BWE0"/>
<evidence type="ECO:0008006" key="5">
    <source>
        <dbReference type="Google" id="ProtNLM"/>
    </source>
</evidence>
<evidence type="ECO:0000256" key="2">
    <source>
        <dbReference type="SAM" id="SignalP"/>
    </source>
</evidence>
<keyword evidence="4" id="KW-1185">Reference proteome</keyword>
<dbReference type="Proteomes" id="UP001244011">
    <property type="component" value="Unassembled WGS sequence"/>
</dbReference>
<keyword evidence="2" id="KW-0732">Signal</keyword>
<protein>
    <recommendedName>
        <fullName evidence="5">Secreted protein</fullName>
    </recommendedName>
</protein>
<reference evidence="3" key="1">
    <citation type="submission" date="2023-06" db="EMBL/GenBank/DDBJ databases">
        <title>Genome-scale phylogeny and comparative genomics of the fungal order Sordariales.</title>
        <authorList>
            <consortium name="Lawrence Berkeley National Laboratory"/>
            <person name="Hensen N."/>
            <person name="Bonometti L."/>
            <person name="Westerberg I."/>
            <person name="Brannstrom I.O."/>
            <person name="Guillou S."/>
            <person name="Cros-Aarteil S."/>
            <person name="Calhoun S."/>
            <person name="Haridas S."/>
            <person name="Kuo A."/>
            <person name="Mondo S."/>
            <person name="Pangilinan J."/>
            <person name="Riley R."/>
            <person name="Labutti K."/>
            <person name="Andreopoulos B."/>
            <person name="Lipzen A."/>
            <person name="Chen C."/>
            <person name="Yanf M."/>
            <person name="Daum C."/>
            <person name="Ng V."/>
            <person name="Clum A."/>
            <person name="Steindorff A."/>
            <person name="Ohm R."/>
            <person name="Martin F."/>
            <person name="Silar P."/>
            <person name="Natvig D."/>
            <person name="Lalanne C."/>
            <person name="Gautier V."/>
            <person name="Ament-Velasquez S.L."/>
            <person name="Kruys A."/>
            <person name="Hutchinson M.I."/>
            <person name="Powell A.J."/>
            <person name="Barry K."/>
            <person name="Miller A.N."/>
            <person name="Grigoriev I.V."/>
            <person name="Debuchy R."/>
            <person name="Gladieux P."/>
            <person name="Thoren M.H."/>
            <person name="Johannesson H."/>
        </authorList>
    </citation>
    <scope>NUCLEOTIDE SEQUENCE</scope>
    <source>
        <strain evidence="3">8032-3</strain>
    </source>
</reference>
<comment type="caution">
    <text evidence="3">The sequence shown here is derived from an EMBL/GenBank/DDBJ whole genome shotgun (WGS) entry which is preliminary data.</text>
</comment>
<evidence type="ECO:0000313" key="3">
    <source>
        <dbReference type="EMBL" id="KAK1764287.1"/>
    </source>
</evidence>
<evidence type="ECO:0000313" key="4">
    <source>
        <dbReference type="Proteomes" id="UP001244011"/>
    </source>
</evidence>
<keyword evidence="1" id="KW-0812">Transmembrane</keyword>
<dbReference type="GeneID" id="85311955"/>
<dbReference type="RefSeq" id="XP_060280500.1">
    <property type="nucleotide sequence ID" value="XM_060428768.1"/>
</dbReference>
<accession>A0AAJ0BWE0</accession>
<dbReference type="EMBL" id="MU839021">
    <property type="protein sequence ID" value="KAK1764287.1"/>
    <property type="molecule type" value="Genomic_DNA"/>
</dbReference>
<feature type="chain" id="PRO_5042600049" description="Secreted protein" evidence="2">
    <location>
        <begin position="30"/>
        <end position="195"/>
    </location>
</feature>
<keyword evidence="1" id="KW-1133">Transmembrane helix</keyword>
<feature type="transmembrane region" description="Helical" evidence="1">
    <location>
        <begin position="39"/>
        <end position="62"/>
    </location>
</feature>
<evidence type="ECO:0000256" key="1">
    <source>
        <dbReference type="SAM" id="Phobius"/>
    </source>
</evidence>
<organism evidence="3 4">
    <name type="scientific">Phialemonium atrogriseum</name>
    <dbReference type="NCBI Taxonomy" id="1093897"/>
    <lineage>
        <taxon>Eukaryota</taxon>
        <taxon>Fungi</taxon>
        <taxon>Dikarya</taxon>
        <taxon>Ascomycota</taxon>
        <taxon>Pezizomycotina</taxon>
        <taxon>Sordariomycetes</taxon>
        <taxon>Sordariomycetidae</taxon>
        <taxon>Cephalothecales</taxon>
        <taxon>Cephalothecaceae</taxon>
        <taxon>Phialemonium</taxon>
    </lineage>
</organism>
<keyword evidence="1" id="KW-0472">Membrane</keyword>
<gene>
    <name evidence="3" type="ORF">QBC33DRAFT_547685</name>
</gene>
<name>A0AAJ0BWE0_9PEZI</name>
<feature type="signal peptide" evidence="2">
    <location>
        <begin position="1"/>
        <end position="29"/>
    </location>
</feature>